<protein>
    <submittedName>
        <fullName evidence="1">Uncharacterized protein</fullName>
    </submittedName>
</protein>
<organism evidence="1">
    <name type="scientific">marine sediment metagenome</name>
    <dbReference type="NCBI Taxonomy" id="412755"/>
    <lineage>
        <taxon>unclassified sequences</taxon>
        <taxon>metagenomes</taxon>
        <taxon>ecological metagenomes</taxon>
    </lineage>
</organism>
<name>X0TWK3_9ZZZZ</name>
<feature type="non-terminal residue" evidence="1">
    <location>
        <position position="1"/>
    </location>
</feature>
<reference evidence="1" key="1">
    <citation type="journal article" date="2014" name="Front. Microbiol.">
        <title>High frequency of phylogenetically diverse reductive dehalogenase-homologous genes in deep subseafloor sedimentary metagenomes.</title>
        <authorList>
            <person name="Kawai M."/>
            <person name="Futagami T."/>
            <person name="Toyoda A."/>
            <person name="Takaki Y."/>
            <person name="Nishi S."/>
            <person name="Hori S."/>
            <person name="Arai W."/>
            <person name="Tsubouchi T."/>
            <person name="Morono Y."/>
            <person name="Uchiyama I."/>
            <person name="Ito T."/>
            <person name="Fujiyama A."/>
            <person name="Inagaki F."/>
            <person name="Takami H."/>
        </authorList>
    </citation>
    <scope>NUCLEOTIDE SEQUENCE</scope>
    <source>
        <strain evidence="1">Expedition CK06-06</strain>
    </source>
</reference>
<proteinExistence type="predicted"/>
<gene>
    <name evidence="1" type="ORF">S01H1_26543</name>
</gene>
<dbReference type="AlphaFoldDB" id="X0TWK3"/>
<comment type="caution">
    <text evidence="1">The sequence shown here is derived from an EMBL/GenBank/DDBJ whole genome shotgun (WGS) entry which is preliminary data.</text>
</comment>
<evidence type="ECO:0000313" key="1">
    <source>
        <dbReference type="EMBL" id="GAF97659.1"/>
    </source>
</evidence>
<sequence>DSEFPDVKDFGTQPVWSAGELLLQGGDFNKYVTSKSLTKQEGLVFRHCLRLILLCGEFLQLSPPDADPDEWKGDLTDIAEQLTASCRAVDPQSTDKAIEAAESAADVVKGEAASAESS</sequence>
<accession>X0TWK3</accession>
<dbReference type="EMBL" id="BARS01016091">
    <property type="protein sequence ID" value="GAF97659.1"/>
    <property type="molecule type" value="Genomic_DNA"/>
</dbReference>